<dbReference type="OrthoDB" id="1933874at2759"/>
<dbReference type="AlphaFoldDB" id="A0A9D5HTE5"/>
<comment type="caution">
    <text evidence="2">The sequence shown here is derived from an EMBL/GenBank/DDBJ whole genome shotgun (WGS) entry which is preliminary data.</text>
</comment>
<reference evidence="2" key="2">
    <citation type="journal article" date="2022" name="Hortic Res">
        <title>The genome of Dioscorea zingiberensis sheds light on the biosynthesis, origin and evolution of the medicinally important diosgenin saponins.</title>
        <authorList>
            <person name="Li Y."/>
            <person name="Tan C."/>
            <person name="Li Z."/>
            <person name="Guo J."/>
            <person name="Li S."/>
            <person name="Chen X."/>
            <person name="Wang C."/>
            <person name="Dai X."/>
            <person name="Yang H."/>
            <person name="Song W."/>
            <person name="Hou L."/>
            <person name="Xu J."/>
            <person name="Tong Z."/>
            <person name="Xu A."/>
            <person name="Yuan X."/>
            <person name="Wang W."/>
            <person name="Yang Q."/>
            <person name="Chen L."/>
            <person name="Sun Z."/>
            <person name="Wang K."/>
            <person name="Pan B."/>
            <person name="Chen J."/>
            <person name="Bao Y."/>
            <person name="Liu F."/>
            <person name="Qi X."/>
            <person name="Gang D.R."/>
            <person name="Wen J."/>
            <person name="Li J."/>
        </authorList>
    </citation>
    <scope>NUCLEOTIDE SEQUENCE</scope>
    <source>
        <strain evidence="2">Dzin_1.0</strain>
    </source>
</reference>
<feature type="region of interest" description="Disordered" evidence="1">
    <location>
        <begin position="1"/>
        <end position="84"/>
    </location>
</feature>
<protein>
    <recommendedName>
        <fullName evidence="4">Selenoprotein H</fullName>
    </recommendedName>
</protein>
<evidence type="ECO:0000313" key="3">
    <source>
        <dbReference type="Proteomes" id="UP001085076"/>
    </source>
</evidence>
<evidence type="ECO:0000256" key="1">
    <source>
        <dbReference type="SAM" id="MobiDB-lite"/>
    </source>
</evidence>
<dbReference type="GO" id="GO:0005794">
    <property type="term" value="C:Golgi apparatus"/>
    <property type="evidence" value="ECO:0007669"/>
    <property type="project" value="TreeGrafter"/>
</dbReference>
<gene>
    <name evidence="2" type="ORF">J5N97_006122</name>
</gene>
<proteinExistence type="predicted"/>
<evidence type="ECO:0008006" key="4">
    <source>
        <dbReference type="Google" id="ProtNLM"/>
    </source>
</evidence>
<evidence type="ECO:0000313" key="2">
    <source>
        <dbReference type="EMBL" id="KAJ0987766.1"/>
    </source>
</evidence>
<accession>A0A9D5HTE5</accession>
<name>A0A9D5HTE5_9LILI</name>
<dbReference type="Proteomes" id="UP001085076">
    <property type="component" value="Miscellaneous, Linkage group lg01"/>
</dbReference>
<organism evidence="2 3">
    <name type="scientific">Dioscorea zingiberensis</name>
    <dbReference type="NCBI Taxonomy" id="325984"/>
    <lineage>
        <taxon>Eukaryota</taxon>
        <taxon>Viridiplantae</taxon>
        <taxon>Streptophyta</taxon>
        <taxon>Embryophyta</taxon>
        <taxon>Tracheophyta</taxon>
        <taxon>Spermatophyta</taxon>
        <taxon>Magnoliopsida</taxon>
        <taxon>Liliopsida</taxon>
        <taxon>Dioscoreales</taxon>
        <taxon>Dioscoreaceae</taxon>
        <taxon>Dioscorea</taxon>
    </lineage>
</organism>
<sequence length="179" mass="19313">MAPKRKEKNPSSSPPPVISQRVTRSSTAAKREAQSESPAAQPAKKSKTTVGKGRAKVTGGGKGKSEASKVGAKEEVKPSGDAAEQAHGSYRTILIEACKQCTSFKKRALIVKEGLENGIPDITVEINPEKPRRGCFEIRDSGGEIFLSLQNMARPFTPMKNLEMDEVVKDIVQKIQALP</sequence>
<keyword evidence="3" id="KW-1185">Reference proteome</keyword>
<feature type="compositionally biased region" description="Basic and acidic residues" evidence="1">
    <location>
        <begin position="63"/>
        <end position="78"/>
    </location>
</feature>
<dbReference type="SUPFAM" id="SSF52833">
    <property type="entry name" value="Thioredoxin-like"/>
    <property type="match status" value="1"/>
</dbReference>
<dbReference type="EMBL" id="JAGGNH010000001">
    <property type="protein sequence ID" value="KAJ0987766.1"/>
    <property type="molecule type" value="Genomic_DNA"/>
</dbReference>
<dbReference type="PANTHER" id="PTHR33638:SF1">
    <property type="entry name" value="SELENOPROTEIN H"/>
    <property type="match status" value="1"/>
</dbReference>
<dbReference type="InterPro" id="IPR052674">
    <property type="entry name" value="SelWTH-like"/>
</dbReference>
<dbReference type="PANTHER" id="PTHR33638">
    <property type="entry name" value="SELENOPROTEIN H"/>
    <property type="match status" value="1"/>
</dbReference>
<reference evidence="2" key="1">
    <citation type="submission" date="2021-03" db="EMBL/GenBank/DDBJ databases">
        <authorList>
            <person name="Li Z."/>
            <person name="Yang C."/>
        </authorList>
    </citation>
    <scope>NUCLEOTIDE SEQUENCE</scope>
    <source>
        <strain evidence="2">Dzin_1.0</strain>
        <tissue evidence="2">Leaf</tissue>
    </source>
</reference>
<dbReference type="InterPro" id="IPR036249">
    <property type="entry name" value="Thioredoxin-like_sf"/>
</dbReference>